<organism evidence="2 3">
    <name type="scientific">Opitutus terrae (strain DSM 11246 / JCM 15787 / PB90-1)</name>
    <dbReference type="NCBI Taxonomy" id="452637"/>
    <lineage>
        <taxon>Bacteria</taxon>
        <taxon>Pseudomonadati</taxon>
        <taxon>Verrucomicrobiota</taxon>
        <taxon>Opitutia</taxon>
        <taxon>Opitutales</taxon>
        <taxon>Opitutaceae</taxon>
        <taxon>Opitutus</taxon>
    </lineage>
</organism>
<dbReference type="NCBIfam" id="TIGR00778">
    <property type="entry name" value="ahpD_dom"/>
    <property type="match status" value="1"/>
</dbReference>
<dbReference type="GO" id="GO:0051920">
    <property type="term" value="F:peroxiredoxin activity"/>
    <property type="evidence" value="ECO:0007669"/>
    <property type="project" value="InterPro"/>
</dbReference>
<dbReference type="InterPro" id="IPR004675">
    <property type="entry name" value="AhpD_core"/>
</dbReference>
<dbReference type="EMBL" id="CP001032">
    <property type="protein sequence ID" value="ACB74566.1"/>
    <property type="molecule type" value="Genomic_DNA"/>
</dbReference>
<dbReference type="Proteomes" id="UP000007013">
    <property type="component" value="Chromosome"/>
</dbReference>
<sequence>MFLLNEMDELWEQFSSKAYRPNVLDGKTKEIIAVSASVVADCLPCLEYHYKRAVKAGASREEIAESIAIAMSISAGSKKAKYFPVISRLENEQASAVGPA</sequence>
<dbReference type="Pfam" id="PF02627">
    <property type="entry name" value="CMD"/>
    <property type="match status" value="1"/>
</dbReference>
<dbReference type="InterPro" id="IPR003779">
    <property type="entry name" value="CMD-like"/>
</dbReference>
<dbReference type="AlphaFoldDB" id="B1ZR79"/>
<keyword evidence="2" id="KW-0575">Peroxidase</keyword>
<dbReference type="RefSeq" id="WP_012374104.1">
    <property type="nucleotide sequence ID" value="NC_010571.1"/>
</dbReference>
<dbReference type="PANTHER" id="PTHR33930:SF8">
    <property type="entry name" value="4-CARBOXYMUCONOLACTONE DECARBOXYLASE"/>
    <property type="match status" value="1"/>
</dbReference>
<evidence type="ECO:0000313" key="2">
    <source>
        <dbReference type="EMBL" id="ACB74566.1"/>
    </source>
</evidence>
<proteinExistence type="predicted"/>
<dbReference type="InterPro" id="IPR029032">
    <property type="entry name" value="AhpD-like"/>
</dbReference>
<dbReference type="SUPFAM" id="SSF69118">
    <property type="entry name" value="AhpD-like"/>
    <property type="match status" value="1"/>
</dbReference>
<dbReference type="OrthoDB" id="1683318at2"/>
<name>B1ZR79_OPITP</name>
<dbReference type="PANTHER" id="PTHR33930">
    <property type="entry name" value="ALKYL HYDROPEROXIDE REDUCTASE AHPD"/>
    <property type="match status" value="1"/>
</dbReference>
<dbReference type="HOGENOM" id="CLU_137228_3_0_0"/>
<keyword evidence="3" id="KW-1185">Reference proteome</keyword>
<dbReference type="STRING" id="452637.Oter_1281"/>
<evidence type="ECO:0000259" key="1">
    <source>
        <dbReference type="Pfam" id="PF02627"/>
    </source>
</evidence>
<evidence type="ECO:0000313" key="3">
    <source>
        <dbReference type="Proteomes" id="UP000007013"/>
    </source>
</evidence>
<dbReference type="KEGG" id="ote:Oter_1281"/>
<dbReference type="eggNOG" id="COG0599">
    <property type="taxonomic scope" value="Bacteria"/>
</dbReference>
<protein>
    <submittedName>
        <fullName evidence="2">Alkylhydroperoxidase like protein, AhpD family</fullName>
    </submittedName>
</protein>
<reference evidence="2 3" key="1">
    <citation type="journal article" date="2011" name="J. Bacteriol.">
        <title>Genome sequence of the verrucomicrobium Opitutus terrae PB90-1, an abundant inhabitant of rice paddy soil ecosystems.</title>
        <authorList>
            <person name="van Passel M.W."/>
            <person name="Kant R."/>
            <person name="Palva A."/>
            <person name="Copeland A."/>
            <person name="Lucas S."/>
            <person name="Lapidus A."/>
            <person name="Glavina del Rio T."/>
            <person name="Pitluck S."/>
            <person name="Goltsman E."/>
            <person name="Clum A."/>
            <person name="Sun H."/>
            <person name="Schmutz J."/>
            <person name="Larimer F.W."/>
            <person name="Land M.L."/>
            <person name="Hauser L."/>
            <person name="Kyrpides N."/>
            <person name="Mikhailova N."/>
            <person name="Richardson P.P."/>
            <person name="Janssen P.H."/>
            <person name="de Vos W.M."/>
            <person name="Smidt H."/>
        </authorList>
    </citation>
    <scope>NUCLEOTIDE SEQUENCE [LARGE SCALE GENOMIC DNA]</scope>
    <source>
        <strain evidence="3">DSM 11246 / JCM 15787 / PB90-1</strain>
    </source>
</reference>
<keyword evidence="2" id="KW-0560">Oxidoreductase</keyword>
<feature type="domain" description="Carboxymuconolactone decarboxylase-like" evidence="1">
    <location>
        <begin position="6"/>
        <end position="81"/>
    </location>
</feature>
<gene>
    <name evidence="2" type="ordered locus">Oter_1281</name>
</gene>
<dbReference type="Gene3D" id="1.20.1290.10">
    <property type="entry name" value="AhpD-like"/>
    <property type="match status" value="1"/>
</dbReference>
<accession>B1ZR79</accession>